<dbReference type="PROSITE" id="PS50294">
    <property type="entry name" value="WD_REPEATS_REGION"/>
    <property type="match status" value="3"/>
</dbReference>
<evidence type="ECO:0000259" key="6">
    <source>
        <dbReference type="PROSITE" id="PS50837"/>
    </source>
</evidence>
<name>A0A4Z1JNJ0_9HELO</name>
<feature type="repeat" description="WD" evidence="3">
    <location>
        <begin position="799"/>
        <end position="840"/>
    </location>
</feature>
<dbReference type="Gene3D" id="2.130.10.10">
    <property type="entry name" value="YVTN repeat-like/Quinoprotein amine dehydrogenase"/>
    <property type="match status" value="2"/>
</dbReference>
<dbReference type="Gene3D" id="3.40.50.300">
    <property type="entry name" value="P-loop containing nucleotide triphosphate hydrolases"/>
    <property type="match status" value="1"/>
</dbReference>
<dbReference type="InterPro" id="IPR007111">
    <property type="entry name" value="NACHT_NTPase"/>
</dbReference>
<keyword evidence="2" id="KW-0677">Repeat</keyword>
<dbReference type="PANTHER" id="PTHR10039:SF14">
    <property type="entry name" value="NACHT DOMAIN-CONTAINING PROTEIN"/>
    <property type="match status" value="1"/>
</dbReference>
<evidence type="ECO:0000256" key="5">
    <source>
        <dbReference type="SAM" id="Phobius"/>
    </source>
</evidence>
<dbReference type="PROSITE" id="PS50082">
    <property type="entry name" value="WD_REPEATS_2"/>
    <property type="match status" value="3"/>
</dbReference>
<dbReference type="EMBL" id="PQXM01000650">
    <property type="protein sequence ID" value="TGO70873.1"/>
    <property type="molecule type" value="Genomic_DNA"/>
</dbReference>
<dbReference type="FunFam" id="3.40.50.300:FF:001638">
    <property type="entry name" value="NACHT and WD40 domain protein"/>
    <property type="match status" value="1"/>
</dbReference>
<dbReference type="AlphaFoldDB" id="A0A4Z1JNJ0"/>
<feature type="repeat" description="WD" evidence="3">
    <location>
        <begin position="875"/>
        <end position="901"/>
    </location>
</feature>
<dbReference type="SUPFAM" id="SSF50978">
    <property type="entry name" value="WD40 repeat-like"/>
    <property type="match status" value="1"/>
</dbReference>
<keyword evidence="8" id="KW-1185">Reference proteome</keyword>
<accession>A0A4Z1JNJ0</accession>
<dbReference type="STRING" id="278938.A0A4Z1JNJ0"/>
<evidence type="ECO:0000313" key="7">
    <source>
        <dbReference type="EMBL" id="TGO70873.1"/>
    </source>
</evidence>
<keyword evidence="5" id="KW-0812">Transmembrane</keyword>
<comment type="caution">
    <text evidence="7">The sequence shown here is derived from an EMBL/GenBank/DDBJ whole genome shotgun (WGS) entry which is preliminary data.</text>
</comment>
<feature type="transmembrane region" description="Helical" evidence="5">
    <location>
        <begin position="977"/>
        <end position="996"/>
    </location>
</feature>
<proteinExistence type="predicted"/>
<feature type="region of interest" description="Disordered" evidence="4">
    <location>
        <begin position="172"/>
        <end position="207"/>
    </location>
</feature>
<dbReference type="PANTHER" id="PTHR10039">
    <property type="entry name" value="AMELOGENIN"/>
    <property type="match status" value="1"/>
</dbReference>
<dbReference type="Proteomes" id="UP000297229">
    <property type="component" value="Unassembled WGS sequence"/>
</dbReference>
<evidence type="ECO:0000256" key="3">
    <source>
        <dbReference type="PROSITE-ProRule" id="PRU00221"/>
    </source>
</evidence>
<dbReference type="Pfam" id="PF00400">
    <property type="entry name" value="WD40"/>
    <property type="match status" value="3"/>
</dbReference>
<dbReference type="InterPro" id="IPR031352">
    <property type="entry name" value="SesA"/>
</dbReference>
<evidence type="ECO:0000256" key="1">
    <source>
        <dbReference type="ARBA" id="ARBA00022574"/>
    </source>
</evidence>
<dbReference type="Pfam" id="PF24883">
    <property type="entry name" value="NPHP3_N"/>
    <property type="match status" value="1"/>
</dbReference>
<evidence type="ECO:0000313" key="8">
    <source>
        <dbReference type="Proteomes" id="UP000297229"/>
    </source>
</evidence>
<evidence type="ECO:0000256" key="2">
    <source>
        <dbReference type="ARBA" id="ARBA00022737"/>
    </source>
</evidence>
<dbReference type="InterPro" id="IPR056884">
    <property type="entry name" value="NPHP3-like_N"/>
</dbReference>
<keyword evidence="5" id="KW-1133">Transmembrane helix</keyword>
<keyword evidence="1 3" id="KW-0853">WD repeat</keyword>
<gene>
    <name evidence="7" type="ORF">BELL_0652g00010</name>
</gene>
<dbReference type="InterPro" id="IPR001680">
    <property type="entry name" value="WD40_rpt"/>
</dbReference>
<keyword evidence="5" id="KW-0472">Membrane</keyword>
<reference evidence="7 8" key="1">
    <citation type="submission" date="2017-12" db="EMBL/GenBank/DDBJ databases">
        <title>Comparative genomics of Botrytis spp.</title>
        <authorList>
            <person name="Valero-Jimenez C.A."/>
            <person name="Tapia P."/>
            <person name="Veloso J."/>
            <person name="Silva-Moreno E."/>
            <person name="Staats M."/>
            <person name="Valdes J.H."/>
            <person name="Van Kan J.A.L."/>
        </authorList>
    </citation>
    <scope>NUCLEOTIDE SEQUENCE [LARGE SCALE GENOMIC DNA]</scope>
    <source>
        <strain evidence="7 8">Be9601</strain>
    </source>
</reference>
<dbReference type="SMART" id="SM00320">
    <property type="entry name" value="WD40"/>
    <property type="match status" value="3"/>
</dbReference>
<dbReference type="InterPro" id="IPR020472">
    <property type="entry name" value="WD40_PAC1"/>
</dbReference>
<sequence>MSGIGEASLVLGIISSIIAIIETTKQVYDAIEDEAGLPKNFKKSATKLPLISQLLEDAERYINTATDDSIKAAFTPTLEDCKLQAIQLQELFEKVMPKGSDSRWDRYVKAARTIGKKGRVENLVGGILDDLQLLATRFPQVLTSRGKEKLENAIEEVAQMEPSLPDGFEQMPAYAHYGSGAQNNNTGAGTQNNNNSAGNQNNGPGQQFIGTNHITKNFTVDDINRSCLHDLRCPDTLAVKSRLKENKDKLLYQSIDWILQDPQYISWKCGGDVSLLWIKGGAGKGKTMMSIGLIERLSFPQDESTVVTYFFCQNADYELNTLQAIIKGLILQLVNQQKELIEYLRDHWDTREGRFNKDMTSWRTLWDIFYKMLYRCKCPKIYVIVDALDECQDNGMADLLKLVVRTGLDHPSKIKWLLTSRPLDSAERELLVGYEQVMISLELNSKHISHAVTTYIVNKVAELDLRNSYGSDLCQKIQNKLTEKAEDTYLWVSLVCKRLESVHRENTLTTIQDLPPGLHPYYNRVLHELSNGQPAVVKGCMRLLRVMMLAYRPLNVAEVDSVLGLSKSDTARALVDRCASFLKMRGTDIEFVHQSARDYLAGENGKSILDTSESYGHNDIAVSCLSYLSQKLKINLVDLPRPDSTRESIEGNQLMPSLDYAATFWVQHLESAKGEIPMQNSSIEQGVVGTFLRSKFLEWLECLSLLDKLSCATEALNILKDIADLEENRSLSMLVQDAIYFFSGHYRTIESWPLQIYSSAMAFNSEENIIRKSNLDKLPVWLRRLPQAGGSWGSSMPTLTEEADWVTRIVFSPDGKQFASISGSRTIKLWDAITSNLRKTCIGHSDWVRHIVFSPDGKQFASISDDKTIKLWDAITAIAFTPDGKQIVSRSGDGTIKLWDIAKVFKVSRMFGSRVGRRIDFCKWQEINTLQRVAFLGFSTDGSHLITDKGTIKIKNGINIQSPDYQSLQPLSFRQGWIYYGAMPIIFLPLNFLCCYDAMGDRVAIGVSNGQVWNFDIDRMSLNSLHYSKAQYDENLNFSSTTIV</sequence>
<dbReference type="InterPro" id="IPR027417">
    <property type="entry name" value="P-loop_NTPase"/>
</dbReference>
<dbReference type="PRINTS" id="PR00320">
    <property type="entry name" value="GPROTEINBRPT"/>
</dbReference>
<dbReference type="Pfam" id="PF17107">
    <property type="entry name" value="SesA"/>
    <property type="match status" value="1"/>
</dbReference>
<evidence type="ECO:0000256" key="4">
    <source>
        <dbReference type="SAM" id="MobiDB-lite"/>
    </source>
</evidence>
<feature type="repeat" description="WD" evidence="3">
    <location>
        <begin position="841"/>
        <end position="873"/>
    </location>
</feature>
<dbReference type="PROSITE" id="PS50837">
    <property type="entry name" value="NACHT"/>
    <property type="match status" value="1"/>
</dbReference>
<organism evidence="7 8">
    <name type="scientific">Botrytis elliptica</name>
    <dbReference type="NCBI Taxonomy" id="278938"/>
    <lineage>
        <taxon>Eukaryota</taxon>
        <taxon>Fungi</taxon>
        <taxon>Dikarya</taxon>
        <taxon>Ascomycota</taxon>
        <taxon>Pezizomycotina</taxon>
        <taxon>Leotiomycetes</taxon>
        <taxon>Helotiales</taxon>
        <taxon>Sclerotiniaceae</taxon>
        <taxon>Botrytis</taxon>
    </lineage>
</organism>
<feature type="domain" description="NACHT" evidence="6">
    <location>
        <begin position="274"/>
        <end position="422"/>
    </location>
</feature>
<dbReference type="InterPro" id="IPR015943">
    <property type="entry name" value="WD40/YVTN_repeat-like_dom_sf"/>
</dbReference>
<protein>
    <recommendedName>
        <fullName evidence="6">NACHT domain-containing protein</fullName>
    </recommendedName>
</protein>
<dbReference type="InterPro" id="IPR036322">
    <property type="entry name" value="WD40_repeat_dom_sf"/>
</dbReference>
<dbReference type="SUPFAM" id="SSF52540">
    <property type="entry name" value="P-loop containing nucleoside triphosphate hydrolases"/>
    <property type="match status" value="1"/>
</dbReference>
<feature type="compositionally biased region" description="Low complexity" evidence="4">
    <location>
        <begin position="178"/>
        <end position="207"/>
    </location>
</feature>